<evidence type="ECO:0000256" key="1">
    <source>
        <dbReference type="SAM" id="SignalP"/>
    </source>
</evidence>
<keyword evidence="3" id="KW-1185">Reference proteome</keyword>
<dbReference type="RefSeq" id="XP_049146549.1">
    <property type="nucleotide sequence ID" value="XM_049289404.1"/>
</dbReference>
<evidence type="ECO:0000313" key="2">
    <source>
        <dbReference type="EMBL" id="UQC84932.1"/>
    </source>
</evidence>
<feature type="chain" id="PRO_5040237750" description="Extracellular membrane protein CFEM domain-containing protein" evidence="1">
    <location>
        <begin position="19"/>
        <end position="296"/>
    </location>
</feature>
<proteinExistence type="predicted"/>
<accession>A0A9Q8SYF5</accession>
<dbReference type="EMBL" id="CP019477">
    <property type="protein sequence ID" value="UQC84932.1"/>
    <property type="molecule type" value="Genomic_DNA"/>
</dbReference>
<dbReference type="KEGG" id="clup:CLUP02_10428"/>
<gene>
    <name evidence="2" type="ORF">CLUP02_10428</name>
</gene>
<dbReference type="GeneID" id="73344414"/>
<dbReference type="AlphaFoldDB" id="A0A9Q8SYF5"/>
<keyword evidence="1" id="KW-0732">Signal</keyword>
<evidence type="ECO:0000313" key="3">
    <source>
        <dbReference type="Proteomes" id="UP000830671"/>
    </source>
</evidence>
<dbReference type="Proteomes" id="UP000830671">
    <property type="component" value="Chromosome 5"/>
</dbReference>
<name>A0A9Q8SYF5_9PEZI</name>
<feature type="signal peptide" evidence="1">
    <location>
        <begin position="1"/>
        <end position="18"/>
    </location>
</feature>
<protein>
    <recommendedName>
        <fullName evidence="4">Extracellular membrane protein CFEM domain-containing protein</fullName>
    </recommendedName>
</protein>
<sequence>MQLTYAILLLGIGQHALGHHLEARKENSCSGIKIPEDCKPSSGEAWTWFTMSQCVLKTFTIDKLIDCIGDNDANICERLPEYRTDDEVLFDGLDGKNDGKFCIKPRGILWLAARAAREAGAPCNLDRIFYCCPDGNVAGFRSCLCSHSVTDEKLTCMSDALGLLRSKVFNGKCEEGIRDRDVNVKKRIPHPMPAKGTKILPWKDNLIVKLGEQYSCSTFDRGNYAEFGFLFYALDRSWVPAFNKFWNTWSLVGVKRSNIWFAGSGKGHEECCASAYGWARAQDAFGDNSDRPMLEG</sequence>
<reference evidence="2" key="1">
    <citation type="journal article" date="2021" name="Mol. Plant Microbe Interact.">
        <title>Complete Genome Sequence of the Plant-Pathogenic Fungus Colletotrichum lupini.</title>
        <authorList>
            <person name="Baroncelli R."/>
            <person name="Pensec F."/>
            <person name="Da Lio D."/>
            <person name="Boufleur T."/>
            <person name="Vicente I."/>
            <person name="Sarrocco S."/>
            <person name="Picot A."/>
            <person name="Baraldi E."/>
            <person name="Sukno S."/>
            <person name="Thon M."/>
            <person name="Le Floch G."/>
        </authorList>
    </citation>
    <scope>NUCLEOTIDE SEQUENCE</scope>
    <source>
        <strain evidence="2">IMI 504893</strain>
    </source>
</reference>
<organism evidence="2 3">
    <name type="scientific">Colletotrichum lupini</name>
    <dbReference type="NCBI Taxonomy" id="145971"/>
    <lineage>
        <taxon>Eukaryota</taxon>
        <taxon>Fungi</taxon>
        <taxon>Dikarya</taxon>
        <taxon>Ascomycota</taxon>
        <taxon>Pezizomycotina</taxon>
        <taxon>Sordariomycetes</taxon>
        <taxon>Hypocreomycetidae</taxon>
        <taxon>Glomerellales</taxon>
        <taxon>Glomerellaceae</taxon>
        <taxon>Colletotrichum</taxon>
        <taxon>Colletotrichum acutatum species complex</taxon>
    </lineage>
</organism>
<evidence type="ECO:0008006" key="4">
    <source>
        <dbReference type="Google" id="ProtNLM"/>
    </source>
</evidence>